<evidence type="ECO:0000313" key="2">
    <source>
        <dbReference type="Proteomes" id="UP000011991"/>
    </source>
</evidence>
<organism evidence="1 2">
    <name type="scientific">Rhodopirellula maiorica SM1</name>
    <dbReference type="NCBI Taxonomy" id="1265738"/>
    <lineage>
        <taxon>Bacteria</taxon>
        <taxon>Pseudomonadati</taxon>
        <taxon>Planctomycetota</taxon>
        <taxon>Planctomycetia</taxon>
        <taxon>Pirellulales</taxon>
        <taxon>Pirellulaceae</taxon>
        <taxon>Novipirellula</taxon>
    </lineage>
</organism>
<dbReference type="Proteomes" id="UP000011991">
    <property type="component" value="Unassembled WGS sequence"/>
</dbReference>
<evidence type="ECO:0000313" key="1">
    <source>
        <dbReference type="EMBL" id="EMI20748.1"/>
    </source>
</evidence>
<keyword evidence="2" id="KW-1185">Reference proteome</keyword>
<dbReference type="AlphaFoldDB" id="M5RN43"/>
<protein>
    <submittedName>
        <fullName evidence="1">Uncharacterized protein</fullName>
    </submittedName>
</protein>
<name>M5RN43_9BACT</name>
<sequence length="56" mass="6121">MQTDLPKATSCDLMQHDFSRRVAASVTPLWIVVPFGSGYRSCVVPRTVTTSLPALL</sequence>
<gene>
    <name evidence="1" type="ORF">RMSM_02330</name>
</gene>
<proteinExistence type="predicted"/>
<comment type="caution">
    <text evidence="1">The sequence shown here is derived from an EMBL/GenBank/DDBJ whole genome shotgun (WGS) entry which is preliminary data.</text>
</comment>
<accession>M5RN43</accession>
<dbReference type="PATRIC" id="fig|1265738.3.peg.2336"/>
<reference evidence="1 2" key="1">
    <citation type="journal article" date="2013" name="Mar. Genomics">
        <title>Expression of sulfatases in Rhodopirellula baltica and the diversity of sulfatases in the genus Rhodopirellula.</title>
        <authorList>
            <person name="Wegner C.E."/>
            <person name="Richter-Heitmann T."/>
            <person name="Klindworth A."/>
            <person name="Klockow C."/>
            <person name="Richter M."/>
            <person name="Achstetter T."/>
            <person name="Glockner F.O."/>
            <person name="Harder J."/>
        </authorList>
    </citation>
    <scope>NUCLEOTIDE SEQUENCE [LARGE SCALE GENOMIC DNA]</scope>
    <source>
        <strain evidence="1 2">SM1</strain>
    </source>
</reference>
<dbReference type="EMBL" id="ANOG01000328">
    <property type="protein sequence ID" value="EMI20748.1"/>
    <property type="molecule type" value="Genomic_DNA"/>
</dbReference>